<feature type="transmembrane region" description="Helical" evidence="8">
    <location>
        <begin position="296"/>
        <end position="317"/>
    </location>
</feature>
<evidence type="ECO:0000256" key="1">
    <source>
        <dbReference type="ARBA" id="ARBA00004651"/>
    </source>
</evidence>
<dbReference type="InterPro" id="IPR045861">
    <property type="entry name" value="CorA_cytoplasmic_dom"/>
</dbReference>
<dbReference type="GO" id="GO:0000287">
    <property type="term" value="F:magnesium ion binding"/>
    <property type="evidence" value="ECO:0007669"/>
    <property type="project" value="TreeGrafter"/>
</dbReference>
<comment type="caution">
    <text evidence="9">The sequence shown here is derived from an EMBL/GenBank/DDBJ whole genome shotgun (WGS) entry which is preliminary data.</text>
</comment>
<comment type="similarity">
    <text evidence="2">Belongs to the CorA metal ion transporter (MIT) (TC 1.A.35) family.</text>
</comment>
<dbReference type="SUPFAM" id="SSF144083">
    <property type="entry name" value="Magnesium transport protein CorA, transmembrane region"/>
    <property type="match status" value="1"/>
</dbReference>
<dbReference type="OrthoDB" id="9803416at2"/>
<dbReference type="GO" id="GO:0015087">
    <property type="term" value="F:cobalt ion transmembrane transporter activity"/>
    <property type="evidence" value="ECO:0007669"/>
    <property type="project" value="TreeGrafter"/>
</dbReference>
<dbReference type="CDD" id="cd12822">
    <property type="entry name" value="TmCorA-like"/>
    <property type="match status" value="1"/>
</dbReference>
<organism evidence="9 10">
    <name type="scientific">Alicyclobacillus ferrooxydans</name>
    <dbReference type="NCBI Taxonomy" id="471514"/>
    <lineage>
        <taxon>Bacteria</taxon>
        <taxon>Bacillati</taxon>
        <taxon>Bacillota</taxon>
        <taxon>Bacilli</taxon>
        <taxon>Bacillales</taxon>
        <taxon>Alicyclobacillaceae</taxon>
        <taxon>Alicyclobacillus</taxon>
    </lineage>
</organism>
<evidence type="ECO:0000256" key="6">
    <source>
        <dbReference type="ARBA" id="ARBA00022989"/>
    </source>
</evidence>
<evidence type="ECO:0000256" key="7">
    <source>
        <dbReference type="ARBA" id="ARBA00023136"/>
    </source>
</evidence>
<dbReference type="EMBL" id="LJCO01000019">
    <property type="protein sequence ID" value="KPV44934.1"/>
    <property type="molecule type" value="Genomic_DNA"/>
</dbReference>
<dbReference type="AlphaFoldDB" id="A0A0P9CYW4"/>
<proteinExistence type="inferred from homology"/>
<sequence length="323" mass="37410">MIKTYLYNAETETLEHDIEIEDMKRVSENPQSMLWVDIYNWEPNEIMAVAEEFGFHPLAVEDCIHESPRTKVDRYDGYDFFELHSLKYNEDSEPEISIEELNIFLGGTYIVTVHKHAIPSVGRIAARSRHDSFNMSKGPDYLLYSIVDGITDTYFPIVDRLSTRIDDLEDEMYENPALAITEEFLALKRTIVMIRRAIDPQRRIFANVNSLYTFTVRPENRPYYMDLSDHLERITDSIEVFRDLVQGALDTYSSLGTAKTNETMRVLTIITTLTATMTLITGVFGMNVPLPYQRTWAATIIIMLSMVSLSVGMLVIFRRRKWI</sequence>
<evidence type="ECO:0000256" key="8">
    <source>
        <dbReference type="SAM" id="Phobius"/>
    </source>
</evidence>
<keyword evidence="4" id="KW-1003">Cell membrane</keyword>
<name>A0A0P9CYW4_9BACL</name>
<dbReference type="GO" id="GO:0005886">
    <property type="term" value="C:plasma membrane"/>
    <property type="evidence" value="ECO:0007669"/>
    <property type="project" value="UniProtKB-SubCell"/>
</dbReference>
<keyword evidence="3" id="KW-0813">Transport</keyword>
<dbReference type="STRING" id="471514.AN477_04825"/>
<gene>
    <name evidence="9" type="ORF">AN477_04825</name>
</gene>
<evidence type="ECO:0000256" key="4">
    <source>
        <dbReference type="ARBA" id="ARBA00022475"/>
    </source>
</evidence>
<keyword evidence="6 8" id="KW-1133">Transmembrane helix</keyword>
<dbReference type="Pfam" id="PF01544">
    <property type="entry name" value="CorA"/>
    <property type="match status" value="1"/>
</dbReference>
<dbReference type="GO" id="GO:0050897">
    <property type="term" value="F:cobalt ion binding"/>
    <property type="evidence" value="ECO:0007669"/>
    <property type="project" value="TreeGrafter"/>
</dbReference>
<dbReference type="RefSeq" id="WP_054968041.1">
    <property type="nucleotide sequence ID" value="NZ_LJCO01000019.1"/>
</dbReference>
<dbReference type="InterPro" id="IPR045863">
    <property type="entry name" value="CorA_TM1_TM2"/>
</dbReference>
<comment type="subcellular location">
    <subcellularLocation>
        <location evidence="1">Cell membrane</location>
        <topology evidence="1">Multi-pass membrane protein</topology>
    </subcellularLocation>
</comment>
<dbReference type="SUPFAM" id="SSF143865">
    <property type="entry name" value="CorA soluble domain-like"/>
    <property type="match status" value="1"/>
</dbReference>
<evidence type="ECO:0000256" key="2">
    <source>
        <dbReference type="ARBA" id="ARBA00009765"/>
    </source>
</evidence>
<dbReference type="GO" id="GO:0015095">
    <property type="term" value="F:magnesium ion transmembrane transporter activity"/>
    <property type="evidence" value="ECO:0007669"/>
    <property type="project" value="TreeGrafter"/>
</dbReference>
<dbReference type="Gene3D" id="1.20.58.340">
    <property type="entry name" value="Magnesium transport protein CorA, transmembrane region"/>
    <property type="match status" value="2"/>
</dbReference>
<dbReference type="PANTHER" id="PTHR46494">
    <property type="entry name" value="CORA FAMILY METAL ION TRANSPORTER (EUROFUNG)"/>
    <property type="match status" value="1"/>
</dbReference>
<dbReference type="PATRIC" id="fig|471514.4.peg.3122"/>
<dbReference type="InterPro" id="IPR002523">
    <property type="entry name" value="MgTranspt_CorA/ZnTranspt_ZntB"/>
</dbReference>
<evidence type="ECO:0000313" key="10">
    <source>
        <dbReference type="Proteomes" id="UP000050482"/>
    </source>
</evidence>
<evidence type="ECO:0000256" key="3">
    <source>
        <dbReference type="ARBA" id="ARBA00022448"/>
    </source>
</evidence>
<keyword evidence="5 8" id="KW-0812">Transmembrane</keyword>
<protein>
    <submittedName>
        <fullName evidence="9">Magnesium transporter</fullName>
    </submittedName>
</protein>
<keyword evidence="7 8" id="KW-0472">Membrane</keyword>
<feature type="transmembrane region" description="Helical" evidence="8">
    <location>
        <begin position="266"/>
        <end position="284"/>
    </location>
</feature>
<evidence type="ECO:0000313" key="9">
    <source>
        <dbReference type="EMBL" id="KPV44934.1"/>
    </source>
</evidence>
<dbReference type="Proteomes" id="UP000050482">
    <property type="component" value="Unassembled WGS sequence"/>
</dbReference>
<reference evidence="9 10" key="1">
    <citation type="submission" date="2015-09" db="EMBL/GenBank/DDBJ databases">
        <title>Draft genome sequence of Alicyclobacillus ferrooxydans DSM 22381.</title>
        <authorList>
            <person name="Hemp J."/>
        </authorList>
    </citation>
    <scope>NUCLEOTIDE SEQUENCE [LARGE SCALE GENOMIC DNA]</scope>
    <source>
        <strain evidence="9 10">TC-34</strain>
    </source>
</reference>
<dbReference type="Gene3D" id="3.30.460.20">
    <property type="entry name" value="CorA soluble domain-like"/>
    <property type="match status" value="1"/>
</dbReference>
<evidence type="ECO:0000256" key="5">
    <source>
        <dbReference type="ARBA" id="ARBA00022692"/>
    </source>
</evidence>
<accession>A0A0P9CYW4</accession>
<keyword evidence="10" id="KW-1185">Reference proteome</keyword>
<dbReference type="PANTHER" id="PTHR46494:SF1">
    <property type="entry name" value="CORA FAMILY METAL ION TRANSPORTER (EUROFUNG)"/>
    <property type="match status" value="1"/>
</dbReference>